<dbReference type="InterPro" id="IPR014721">
    <property type="entry name" value="Ribsml_uS5_D2-typ_fold_subgr"/>
</dbReference>
<dbReference type="PANTHER" id="PTHR21569:SF1">
    <property type="entry name" value="SMALL RIBOSOMAL SUBUNIT PROTEIN US9M"/>
    <property type="match status" value="1"/>
</dbReference>
<name>A0A0G0TR82_9BACT</name>
<dbReference type="Gene3D" id="3.30.230.10">
    <property type="match status" value="1"/>
</dbReference>
<keyword evidence="3" id="KW-0687">Ribonucleoprotein</keyword>
<organism evidence="7 8">
    <name type="scientific">Candidatus Curtissbacteria bacterium GW2011_GWA1_40_16</name>
    <dbReference type="NCBI Taxonomy" id="1618405"/>
    <lineage>
        <taxon>Bacteria</taxon>
        <taxon>Candidatus Curtissiibacteriota</taxon>
    </lineage>
</organism>
<dbReference type="InterPro" id="IPR000754">
    <property type="entry name" value="Ribosomal_uS9"/>
</dbReference>
<comment type="similarity">
    <text evidence="1">Belongs to the universal ribosomal protein uS9 family.</text>
</comment>
<dbReference type="SUPFAM" id="SSF54211">
    <property type="entry name" value="Ribosomal protein S5 domain 2-like"/>
    <property type="match status" value="1"/>
</dbReference>
<dbReference type="GO" id="GO:0005737">
    <property type="term" value="C:cytoplasm"/>
    <property type="evidence" value="ECO:0007669"/>
    <property type="project" value="UniProtKB-ARBA"/>
</dbReference>
<protein>
    <recommendedName>
        <fullName evidence="4">Small ribosomal subunit protein uS9</fullName>
    </recommendedName>
    <alternativeName>
        <fullName evidence="5">30S ribosomal protein S9</fullName>
    </alternativeName>
</protein>
<reference evidence="7 8" key="1">
    <citation type="journal article" date="2015" name="Nature">
        <title>rRNA introns, odd ribosomes, and small enigmatic genomes across a large radiation of phyla.</title>
        <authorList>
            <person name="Brown C.T."/>
            <person name="Hug L.A."/>
            <person name="Thomas B.C."/>
            <person name="Sharon I."/>
            <person name="Castelle C.J."/>
            <person name="Singh A."/>
            <person name="Wilkins M.J."/>
            <person name="Williams K.H."/>
            <person name="Banfield J.F."/>
        </authorList>
    </citation>
    <scope>NUCLEOTIDE SEQUENCE [LARGE SCALE GENOMIC DNA]</scope>
</reference>
<accession>A0A0G0TR82</accession>
<comment type="caution">
    <text evidence="7">The sequence shown here is derived from an EMBL/GenBank/DDBJ whole genome shotgun (WGS) entry which is preliminary data.</text>
</comment>
<gene>
    <name evidence="7" type="ORF">UT84_C0024G0011</name>
</gene>
<evidence type="ECO:0000256" key="3">
    <source>
        <dbReference type="ARBA" id="ARBA00023274"/>
    </source>
</evidence>
<dbReference type="AlphaFoldDB" id="A0A0G0TR82"/>
<evidence type="ECO:0000313" key="8">
    <source>
        <dbReference type="Proteomes" id="UP000034531"/>
    </source>
</evidence>
<feature type="region of interest" description="Disordered" evidence="6">
    <location>
        <begin position="123"/>
        <end position="142"/>
    </location>
</feature>
<dbReference type="GO" id="GO:0006412">
    <property type="term" value="P:translation"/>
    <property type="evidence" value="ECO:0007669"/>
    <property type="project" value="InterPro"/>
</dbReference>
<dbReference type="GO" id="GO:0003735">
    <property type="term" value="F:structural constituent of ribosome"/>
    <property type="evidence" value="ECO:0007669"/>
    <property type="project" value="InterPro"/>
</dbReference>
<keyword evidence="2 7" id="KW-0689">Ribosomal protein</keyword>
<dbReference type="GO" id="GO:0015935">
    <property type="term" value="C:small ribosomal subunit"/>
    <property type="evidence" value="ECO:0007669"/>
    <property type="project" value="UniProtKB-ARBA"/>
</dbReference>
<dbReference type="EMBL" id="LBYI01000024">
    <property type="protein sequence ID" value="KKR49560.1"/>
    <property type="molecule type" value="Genomic_DNA"/>
</dbReference>
<dbReference type="NCBIfam" id="NF001099">
    <property type="entry name" value="PRK00132.1"/>
    <property type="match status" value="1"/>
</dbReference>
<evidence type="ECO:0000256" key="4">
    <source>
        <dbReference type="ARBA" id="ARBA00035259"/>
    </source>
</evidence>
<feature type="region of interest" description="Disordered" evidence="6">
    <location>
        <begin position="1"/>
        <end position="22"/>
    </location>
</feature>
<dbReference type="GO" id="GO:0003723">
    <property type="term" value="F:RNA binding"/>
    <property type="evidence" value="ECO:0007669"/>
    <property type="project" value="TreeGrafter"/>
</dbReference>
<dbReference type="PATRIC" id="fig|1618405.3.peg.784"/>
<dbReference type="FunFam" id="3.30.230.10:FF:000001">
    <property type="entry name" value="30S ribosomal protein S9"/>
    <property type="match status" value="1"/>
</dbReference>
<dbReference type="InterPro" id="IPR020568">
    <property type="entry name" value="Ribosomal_Su5_D2-typ_SF"/>
</dbReference>
<evidence type="ECO:0000256" key="2">
    <source>
        <dbReference type="ARBA" id="ARBA00022980"/>
    </source>
</evidence>
<dbReference type="InterPro" id="IPR023035">
    <property type="entry name" value="Ribosomal_uS9_bac/plastid"/>
</dbReference>
<dbReference type="PANTHER" id="PTHR21569">
    <property type="entry name" value="RIBOSOMAL PROTEIN S9"/>
    <property type="match status" value="1"/>
</dbReference>
<evidence type="ECO:0000313" key="7">
    <source>
        <dbReference type="EMBL" id="KKR49560.1"/>
    </source>
</evidence>
<sequence>MEEKEKQISNNKSKQHIQAVGRRKEAVARVRLVPGKGQTTVNGIPIENYFPSEAAKTKYLKPFHLTKSEDKYFASIKVAGSGKSGQLDAVVHGIARALNEANRDFRPFLKRAGLLTRDPRVKERRKYGLAQKARKGKQSPKR</sequence>
<evidence type="ECO:0000256" key="5">
    <source>
        <dbReference type="ARBA" id="ARBA00035523"/>
    </source>
</evidence>
<proteinExistence type="inferred from homology"/>
<dbReference type="Proteomes" id="UP000034531">
    <property type="component" value="Unassembled WGS sequence"/>
</dbReference>
<evidence type="ECO:0000256" key="6">
    <source>
        <dbReference type="SAM" id="MobiDB-lite"/>
    </source>
</evidence>
<evidence type="ECO:0000256" key="1">
    <source>
        <dbReference type="ARBA" id="ARBA00005251"/>
    </source>
</evidence>
<dbReference type="Pfam" id="PF00380">
    <property type="entry name" value="Ribosomal_S9"/>
    <property type="match status" value="1"/>
</dbReference>